<protein>
    <submittedName>
        <fullName evidence="1">Uncharacterized protein</fullName>
    </submittedName>
</protein>
<sequence length="164" mass="18771">MAEEINISITGFLEQFPEVKLPITLTDESSRIFSQTNEPFPQRMIDQYLIPLEEDGVDEFTEFVPCFRIPETYDFHAVVYWMAQLMNYQYVMVTFTKDGLLIDKKVLAGTFYDGKSLLTSVATIDEDWTMLIVSGQSDSDTTYDASGTRTQKLELLPEGQIITH</sequence>
<dbReference type="HOGENOM" id="CLU_1616704_0_0_10"/>
<dbReference type="KEGG" id="hhy:Halhy_1678"/>
<dbReference type="AlphaFoldDB" id="F4L1Q8"/>
<dbReference type="Proteomes" id="UP000008461">
    <property type="component" value="Chromosome"/>
</dbReference>
<dbReference type="RefSeq" id="WP_013764121.1">
    <property type="nucleotide sequence ID" value="NC_015510.1"/>
</dbReference>
<evidence type="ECO:0000313" key="2">
    <source>
        <dbReference type="Proteomes" id="UP000008461"/>
    </source>
</evidence>
<reference key="2">
    <citation type="submission" date="2011-04" db="EMBL/GenBank/DDBJ databases">
        <title>Complete sequence of chromosome of Haliscomenobacter hydrossis DSM 1100.</title>
        <authorList>
            <consortium name="US DOE Joint Genome Institute (JGI-PGF)"/>
            <person name="Lucas S."/>
            <person name="Han J."/>
            <person name="Lapidus A."/>
            <person name="Bruce D."/>
            <person name="Goodwin L."/>
            <person name="Pitluck S."/>
            <person name="Peters L."/>
            <person name="Kyrpides N."/>
            <person name="Mavromatis K."/>
            <person name="Ivanova N."/>
            <person name="Ovchinnikova G."/>
            <person name="Pagani I."/>
            <person name="Daligault H."/>
            <person name="Detter J.C."/>
            <person name="Han C."/>
            <person name="Land M."/>
            <person name="Hauser L."/>
            <person name="Markowitz V."/>
            <person name="Cheng J.-F."/>
            <person name="Hugenholtz P."/>
            <person name="Woyke T."/>
            <person name="Wu D."/>
            <person name="Verbarg S."/>
            <person name="Frueling A."/>
            <person name="Brambilla E."/>
            <person name="Klenk H.-P."/>
            <person name="Eisen J.A."/>
        </authorList>
    </citation>
    <scope>NUCLEOTIDE SEQUENCE</scope>
    <source>
        <strain>DSM 1100</strain>
    </source>
</reference>
<dbReference type="STRING" id="760192.Halhy_1678"/>
<reference evidence="1 2" key="1">
    <citation type="journal article" date="2011" name="Stand. Genomic Sci.">
        <title>Complete genome sequence of Haliscomenobacter hydrossis type strain (O).</title>
        <authorList>
            <consortium name="US DOE Joint Genome Institute (JGI-PGF)"/>
            <person name="Daligault H."/>
            <person name="Lapidus A."/>
            <person name="Zeytun A."/>
            <person name="Nolan M."/>
            <person name="Lucas S."/>
            <person name="Del Rio T.G."/>
            <person name="Tice H."/>
            <person name="Cheng J.F."/>
            <person name="Tapia R."/>
            <person name="Han C."/>
            <person name="Goodwin L."/>
            <person name="Pitluck S."/>
            <person name="Liolios K."/>
            <person name="Pagani I."/>
            <person name="Ivanova N."/>
            <person name="Huntemann M."/>
            <person name="Mavromatis K."/>
            <person name="Mikhailova N."/>
            <person name="Pati A."/>
            <person name="Chen A."/>
            <person name="Palaniappan K."/>
            <person name="Land M."/>
            <person name="Hauser L."/>
            <person name="Brambilla E.M."/>
            <person name="Rohde M."/>
            <person name="Verbarg S."/>
            <person name="Goker M."/>
            <person name="Bristow J."/>
            <person name="Eisen J.A."/>
            <person name="Markowitz V."/>
            <person name="Hugenholtz P."/>
            <person name="Kyrpides N.C."/>
            <person name="Klenk H.P."/>
            <person name="Woyke T."/>
        </authorList>
    </citation>
    <scope>NUCLEOTIDE SEQUENCE [LARGE SCALE GENOMIC DNA]</scope>
    <source>
        <strain evidence="2">ATCC 27775 / DSM 1100 / LMG 10767 / O</strain>
    </source>
</reference>
<organism evidence="1 2">
    <name type="scientific">Haliscomenobacter hydrossis (strain ATCC 27775 / DSM 1100 / LMG 10767 / O)</name>
    <dbReference type="NCBI Taxonomy" id="760192"/>
    <lineage>
        <taxon>Bacteria</taxon>
        <taxon>Pseudomonadati</taxon>
        <taxon>Bacteroidota</taxon>
        <taxon>Saprospiria</taxon>
        <taxon>Saprospirales</taxon>
        <taxon>Haliscomenobacteraceae</taxon>
        <taxon>Haliscomenobacter</taxon>
    </lineage>
</organism>
<accession>F4L1Q8</accession>
<dbReference type="OrthoDB" id="1491260at2"/>
<name>F4L1Q8_HALH1</name>
<proteinExistence type="predicted"/>
<dbReference type="EMBL" id="CP002691">
    <property type="protein sequence ID" value="AEE49567.1"/>
    <property type="molecule type" value="Genomic_DNA"/>
</dbReference>
<keyword evidence="2" id="KW-1185">Reference proteome</keyword>
<evidence type="ECO:0000313" key="1">
    <source>
        <dbReference type="EMBL" id="AEE49567.1"/>
    </source>
</evidence>
<gene>
    <name evidence="1" type="ordered locus">Halhy_1678</name>
</gene>